<dbReference type="SUPFAM" id="SSF52317">
    <property type="entry name" value="Class I glutamine amidotransferase-like"/>
    <property type="match status" value="1"/>
</dbReference>
<dbReference type="OrthoDB" id="9813383at2"/>
<dbReference type="PANTHER" id="PTHR42695:SF5">
    <property type="entry name" value="GLUTAMINE AMIDOTRANSFERASE YLR126C-RELATED"/>
    <property type="match status" value="1"/>
</dbReference>
<name>A0A1L3GSV6_9BACT</name>
<evidence type="ECO:0000313" key="2">
    <source>
        <dbReference type="EMBL" id="APG28758.1"/>
    </source>
</evidence>
<dbReference type="PANTHER" id="PTHR42695">
    <property type="entry name" value="GLUTAMINE AMIDOTRANSFERASE YLR126C-RELATED"/>
    <property type="match status" value="1"/>
</dbReference>
<dbReference type="RefSeq" id="WP_072284782.1">
    <property type="nucleotide sequence ID" value="NZ_CP015519.1"/>
</dbReference>
<sequence length="235" mass="26181">MRIHCLQHVPFEGPAAIANWASARGHQMTLTRLYAGERLPGVEDFDWLLIMGGPMNIYQEKQYPWLKTEKAYIDQALIAGKTLLGICLGAQLLADRLGSQVYAGAEREIGWWPLSLTEAGRQSELFGELDEPLQAYHWHGDTFDLPAGSVSLASSTACAQQAFLYNHRVLGLQFHFEVTPESMERLIEQCGEEILPGSYVQSVEQMLATPQATFDRLHESLYRLLDGLSAVDGSV</sequence>
<evidence type="ECO:0000313" key="3">
    <source>
        <dbReference type="Proteomes" id="UP000182517"/>
    </source>
</evidence>
<protein>
    <submittedName>
        <fullName evidence="2">Amidotransferase</fullName>
    </submittedName>
</protein>
<dbReference type="GO" id="GO:0005829">
    <property type="term" value="C:cytosol"/>
    <property type="evidence" value="ECO:0007669"/>
    <property type="project" value="TreeGrafter"/>
</dbReference>
<dbReference type="KEGG" id="pef:A7E78_13510"/>
<dbReference type="Proteomes" id="UP000182517">
    <property type="component" value="Chromosome"/>
</dbReference>
<keyword evidence="3" id="KW-1185">Reference proteome</keyword>
<feature type="domain" description="Glutamine amidotransferase" evidence="1">
    <location>
        <begin position="23"/>
        <end position="184"/>
    </location>
</feature>
<dbReference type="InterPro" id="IPR029062">
    <property type="entry name" value="Class_I_gatase-like"/>
</dbReference>
<gene>
    <name evidence="2" type="ORF">A7E78_13510</name>
</gene>
<keyword evidence="2" id="KW-0808">Transferase</keyword>
<accession>A0A1L3GSV6</accession>
<dbReference type="EMBL" id="CP015519">
    <property type="protein sequence ID" value="APG28758.1"/>
    <property type="molecule type" value="Genomic_DNA"/>
</dbReference>
<dbReference type="Pfam" id="PF00117">
    <property type="entry name" value="GATase"/>
    <property type="match status" value="1"/>
</dbReference>
<dbReference type="InterPro" id="IPR044992">
    <property type="entry name" value="ChyE-like"/>
</dbReference>
<dbReference type="InterPro" id="IPR017926">
    <property type="entry name" value="GATASE"/>
</dbReference>
<evidence type="ECO:0000259" key="1">
    <source>
        <dbReference type="Pfam" id="PF00117"/>
    </source>
</evidence>
<dbReference type="PROSITE" id="PS51273">
    <property type="entry name" value="GATASE_TYPE_1"/>
    <property type="match status" value="1"/>
</dbReference>
<dbReference type="STRING" id="1842532.A7E78_13510"/>
<proteinExistence type="predicted"/>
<dbReference type="Gene3D" id="3.40.50.880">
    <property type="match status" value="1"/>
</dbReference>
<reference evidence="2 3" key="1">
    <citation type="journal article" date="2017" name="Genome Announc.">
        <title>Complete Genome Sequences of Two Acetylene-Fermenting Pelobacter acetylenicus Strains.</title>
        <authorList>
            <person name="Sutton J.M."/>
            <person name="Baesman S.M."/>
            <person name="Fierst J.L."/>
            <person name="Poret-Peterson A.T."/>
            <person name="Oremland R.S."/>
            <person name="Dunlap D.S."/>
            <person name="Akob D.M."/>
        </authorList>
    </citation>
    <scope>NUCLEOTIDE SEQUENCE [LARGE SCALE GENOMIC DNA]</scope>
    <source>
        <strain evidence="2 3">SFB93</strain>
    </source>
</reference>
<dbReference type="GO" id="GO:0016740">
    <property type="term" value="F:transferase activity"/>
    <property type="evidence" value="ECO:0007669"/>
    <property type="project" value="UniProtKB-KW"/>
</dbReference>
<dbReference type="FunFam" id="3.40.50.880:FF:000033">
    <property type="entry name" value="Glutamine amidotransferase class-I"/>
    <property type="match status" value="1"/>
</dbReference>
<organism evidence="2 3">
    <name type="scientific">Syntrophotalea acetylenivorans</name>
    <dbReference type="NCBI Taxonomy" id="1842532"/>
    <lineage>
        <taxon>Bacteria</taxon>
        <taxon>Pseudomonadati</taxon>
        <taxon>Thermodesulfobacteriota</taxon>
        <taxon>Desulfuromonadia</taxon>
        <taxon>Desulfuromonadales</taxon>
        <taxon>Syntrophotaleaceae</taxon>
        <taxon>Syntrophotalea</taxon>
    </lineage>
</organism>
<dbReference type="CDD" id="cd01741">
    <property type="entry name" value="GATase1_1"/>
    <property type="match status" value="1"/>
</dbReference>
<dbReference type="AlphaFoldDB" id="A0A1L3GSV6"/>